<dbReference type="AlphaFoldDB" id="A0A914LKZ0"/>
<evidence type="ECO:0000256" key="7">
    <source>
        <dbReference type="ARBA" id="ARBA00022679"/>
    </source>
</evidence>
<protein>
    <recommendedName>
        <fullName evidence="5">[phosphatase 2A protein]-leucine-carboxy methyltransferase</fullName>
        <ecNumber evidence="5">2.1.1.233</ecNumber>
    </recommendedName>
    <alternativeName>
        <fullName evidence="15">[Phosphatase 2A protein]-leucine-carboxy methyltransferase 1</fullName>
    </alternativeName>
</protein>
<evidence type="ECO:0000313" key="20">
    <source>
        <dbReference type="Proteomes" id="UP000887563"/>
    </source>
</evidence>
<dbReference type="PANTHER" id="PTHR11140:SF0">
    <property type="entry name" value="PRE-MRNA-PROCESSING-SPLICING FACTOR 8"/>
    <property type="match status" value="1"/>
</dbReference>
<keyword evidence="18" id="KW-0472">Membrane</keyword>
<dbReference type="Gene3D" id="3.90.180.10">
    <property type="entry name" value="Medium-chain alcohol dehydrogenases, catalytic domain"/>
    <property type="match status" value="1"/>
</dbReference>
<evidence type="ECO:0000256" key="1">
    <source>
        <dbReference type="ARBA" id="ARBA00000724"/>
    </source>
</evidence>
<keyword evidence="6" id="KW-0489">Methyltransferase</keyword>
<evidence type="ECO:0000256" key="8">
    <source>
        <dbReference type="ARBA" id="ARBA00022691"/>
    </source>
</evidence>
<evidence type="ECO:0000256" key="10">
    <source>
        <dbReference type="ARBA" id="ARBA00022723"/>
    </source>
</evidence>
<keyword evidence="10" id="KW-0479">Metal-binding</keyword>
<evidence type="ECO:0000256" key="11">
    <source>
        <dbReference type="ARBA" id="ARBA00022967"/>
    </source>
</evidence>
<dbReference type="GO" id="GO:0046872">
    <property type="term" value="F:metal ion binding"/>
    <property type="evidence" value="ECO:0007669"/>
    <property type="project" value="UniProtKB-KW"/>
</dbReference>
<feature type="transmembrane region" description="Helical" evidence="18">
    <location>
        <begin position="529"/>
        <end position="546"/>
    </location>
</feature>
<dbReference type="SUPFAM" id="SSF53335">
    <property type="entry name" value="S-adenosyl-L-methionine-dependent methyltransferases"/>
    <property type="match status" value="1"/>
</dbReference>
<keyword evidence="12" id="KW-0408">Iron</keyword>
<dbReference type="Gene3D" id="3.40.30.10">
    <property type="entry name" value="Glutaredoxin"/>
    <property type="match status" value="1"/>
</dbReference>
<dbReference type="GO" id="GO:0032259">
    <property type="term" value="P:methylation"/>
    <property type="evidence" value="ECO:0007669"/>
    <property type="project" value="UniProtKB-KW"/>
</dbReference>
<dbReference type="InterPro" id="IPR041921">
    <property type="entry name" value="NuoE_N"/>
</dbReference>
<evidence type="ECO:0000256" key="5">
    <source>
        <dbReference type="ARBA" id="ARBA00012834"/>
    </source>
</evidence>
<dbReference type="NCBIfam" id="TIGR01958">
    <property type="entry name" value="nuoE_fam"/>
    <property type="match status" value="1"/>
</dbReference>
<dbReference type="GO" id="GO:0030619">
    <property type="term" value="F:U1 snRNA binding"/>
    <property type="evidence" value="ECO:0007669"/>
    <property type="project" value="TreeGrafter"/>
</dbReference>
<feature type="domain" description="Enoyl reductase (ER)" evidence="19">
    <location>
        <begin position="563"/>
        <end position="727"/>
    </location>
</feature>
<dbReference type="GO" id="GO:0017070">
    <property type="term" value="F:U6 snRNA binding"/>
    <property type="evidence" value="ECO:0007669"/>
    <property type="project" value="TreeGrafter"/>
</dbReference>
<dbReference type="GO" id="GO:0018423">
    <property type="term" value="F:protein C-terminal leucine carboxyl O-methyltransferase activity"/>
    <property type="evidence" value="ECO:0007669"/>
    <property type="project" value="UniProtKB-EC"/>
</dbReference>
<keyword evidence="11" id="KW-1278">Translocase</keyword>
<keyword evidence="9" id="KW-0001">2Fe-2S</keyword>
<evidence type="ECO:0000256" key="4">
    <source>
        <dbReference type="ARBA" id="ARBA00010703"/>
    </source>
</evidence>
<evidence type="ECO:0000313" key="21">
    <source>
        <dbReference type="WBParaSite" id="Minc3s00587g14717"/>
    </source>
</evidence>
<evidence type="ECO:0000256" key="14">
    <source>
        <dbReference type="ARBA" id="ARBA00023027"/>
    </source>
</evidence>
<keyword evidence="18" id="KW-1133">Transmembrane helix</keyword>
<evidence type="ECO:0000256" key="9">
    <source>
        <dbReference type="ARBA" id="ARBA00022714"/>
    </source>
</evidence>
<keyword evidence="18" id="KW-0812">Transmembrane</keyword>
<keyword evidence="20" id="KW-1185">Reference proteome</keyword>
<reference evidence="21" key="1">
    <citation type="submission" date="2022-11" db="UniProtKB">
        <authorList>
            <consortium name="WormBaseParasite"/>
        </authorList>
    </citation>
    <scope>IDENTIFICATION</scope>
</reference>
<dbReference type="Gene3D" id="3.40.50.150">
    <property type="entry name" value="Vaccinia Virus protein VP39"/>
    <property type="match status" value="1"/>
</dbReference>
<dbReference type="InterPro" id="IPR020843">
    <property type="entry name" value="ER"/>
</dbReference>
<dbReference type="CDD" id="cd03064">
    <property type="entry name" value="TRX_Fd_NuoE"/>
    <property type="match status" value="1"/>
</dbReference>
<dbReference type="SUPFAM" id="SSF52833">
    <property type="entry name" value="Thioredoxin-like"/>
    <property type="match status" value="1"/>
</dbReference>
<dbReference type="Pfam" id="PF04072">
    <property type="entry name" value="LCM"/>
    <property type="match status" value="1"/>
</dbReference>
<dbReference type="SMART" id="SM00829">
    <property type="entry name" value="PKS_ER"/>
    <property type="match status" value="1"/>
</dbReference>
<evidence type="ECO:0000256" key="15">
    <source>
        <dbReference type="ARBA" id="ARBA00032526"/>
    </source>
</evidence>
<dbReference type="Pfam" id="PF08083">
    <property type="entry name" value="PROCN"/>
    <property type="match status" value="2"/>
</dbReference>
<dbReference type="PANTHER" id="PTHR11140">
    <property type="entry name" value="PRE-MRNA SPLICING FACTOR PRP8"/>
    <property type="match status" value="1"/>
</dbReference>
<keyword evidence="7" id="KW-0808">Transferase</keyword>
<dbReference type="GO" id="GO:0098796">
    <property type="term" value="C:membrane protein complex"/>
    <property type="evidence" value="ECO:0007669"/>
    <property type="project" value="UniProtKB-ARBA"/>
</dbReference>
<comment type="cofactor">
    <cofactor evidence="16">
        <name>[2Fe-2S] cluster</name>
        <dbReference type="ChEBI" id="CHEBI:190135"/>
    </cofactor>
</comment>
<name>A0A914LKZ0_MELIC</name>
<dbReference type="InterPro" id="IPR036249">
    <property type="entry name" value="Thioredoxin-like_sf"/>
</dbReference>
<dbReference type="GO" id="GO:0006120">
    <property type="term" value="P:mitochondrial electron transport, NADH to ubiquinone"/>
    <property type="evidence" value="ECO:0007669"/>
    <property type="project" value="UniProtKB-ARBA"/>
</dbReference>
<dbReference type="InterPro" id="IPR027652">
    <property type="entry name" value="PRP8"/>
</dbReference>
<evidence type="ECO:0000256" key="18">
    <source>
        <dbReference type="SAM" id="Phobius"/>
    </source>
</evidence>
<keyword evidence="13" id="KW-0411">Iron-sulfur</keyword>
<dbReference type="FunFam" id="1.10.10.1590:FF:000001">
    <property type="entry name" value="NADH-quinone oxidoreductase subunit E"/>
    <property type="match status" value="1"/>
</dbReference>
<dbReference type="InterPro" id="IPR036291">
    <property type="entry name" value="NAD(P)-bd_dom_sf"/>
</dbReference>
<comment type="catalytic activity">
    <reaction evidence="1">
        <text>[phosphatase 2A protein]-C-terminal L-leucine + S-adenosyl-L-methionine = [phosphatase 2A protein]-C-terminal L-leucine methyl ester + S-adenosyl-L-homocysteine</text>
        <dbReference type="Rhea" id="RHEA:48544"/>
        <dbReference type="Rhea" id="RHEA-COMP:12134"/>
        <dbReference type="Rhea" id="RHEA-COMP:12135"/>
        <dbReference type="ChEBI" id="CHEBI:57856"/>
        <dbReference type="ChEBI" id="CHEBI:59789"/>
        <dbReference type="ChEBI" id="CHEBI:90516"/>
        <dbReference type="ChEBI" id="CHEBI:90517"/>
        <dbReference type="EC" id="2.1.1.233"/>
    </reaction>
</comment>
<dbReference type="GO" id="GO:0016491">
    <property type="term" value="F:oxidoreductase activity"/>
    <property type="evidence" value="ECO:0007669"/>
    <property type="project" value="InterPro"/>
</dbReference>
<evidence type="ECO:0000259" key="19">
    <source>
        <dbReference type="SMART" id="SM00829"/>
    </source>
</evidence>
<dbReference type="InterPro" id="IPR042128">
    <property type="entry name" value="NuoE_dom"/>
</dbReference>
<comment type="similarity">
    <text evidence="3">Belongs to the complex I 24 kDa subunit family.</text>
</comment>
<dbReference type="PROSITE" id="PS01099">
    <property type="entry name" value="COMPLEX1_24K"/>
    <property type="match status" value="1"/>
</dbReference>
<comment type="similarity">
    <text evidence="4">Belongs to the methyltransferase superfamily. LCMT family.</text>
</comment>
<feature type="transmembrane region" description="Helical" evidence="18">
    <location>
        <begin position="567"/>
        <end position="588"/>
    </location>
</feature>
<dbReference type="EC" id="2.1.1.233" evidence="5"/>
<dbReference type="GO" id="GO:0005682">
    <property type="term" value="C:U5 snRNP"/>
    <property type="evidence" value="ECO:0007669"/>
    <property type="project" value="TreeGrafter"/>
</dbReference>
<evidence type="ECO:0000256" key="3">
    <source>
        <dbReference type="ARBA" id="ARBA00010643"/>
    </source>
</evidence>
<dbReference type="InterPro" id="IPR029063">
    <property type="entry name" value="SAM-dependent_MTases_sf"/>
</dbReference>
<dbReference type="WBParaSite" id="Minc3s00587g14717">
    <property type="protein sequence ID" value="Minc3s00587g14717"/>
    <property type="gene ID" value="Minc3s00587g14717"/>
</dbReference>
<accession>A0A914LKZ0</accession>
<dbReference type="GO" id="GO:0000244">
    <property type="term" value="P:spliceosomal tri-snRNP complex assembly"/>
    <property type="evidence" value="ECO:0007669"/>
    <property type="project" value="TreeGrafter"/>
</dbReference>
<evidence type="ECO:0000256" key="17">
    <source>
        <dbReference type="SAM" id="MobiDB-lite"/>
    </source>
</evidence>
<dbReference type="Gene3D" id="1.10.10.1590">
    <property type="entry name" value="NADH-quinone oxidoreductase subunit E"/>
    <property type="match status" value="1"/>
</dbReference>
<dbReference type="Pfam" id="PF01257">
    <property type="entry name" value="2Fe-2S_thioredx"/>
    <property type="match status" value="1"/>
</dbReference>
<dbReference type="NCBIfam" id="NF005722">
    <property type="entry name" value="PRK07539.1-2"/>
    <property type="match status" value="1"/>
</dbReference>
<dbReference type="FunFam" id="3.40.50.150:FF:000092">
    <property type="entry name" value="Leucine carboxyl methyltransferase 1"/>
    <property type="match status" value="1"/>
</dbReference>
<dbReference type="GO" id="GO:0071013">
    <property type="term" value="C:catalytic step 2 spliceosome"/>
    <property type="evidence" value="ECO:0007669"/>
    <property type="project" value="TreeGrafter"/>
</dbReference>
<dbReference type="InterPro" id="IPR002023">
    <property type="entry name" value="NuoE-like"/>
</dbReference>
<dbReference type="GO" id="GO:0030623">
    <property type="term" value="F:U5 snRNA binding"/>
    <property type="evidence" value="ECO:0007669"/>
    <property type="project" value="TreeGrafter"/>
</dbReference>
<dbReference type="GO" id="GO:0009966">
    <property type="term" value="P:regulation of signal transduction"/>
    <property type="evidence" value="ECO:0007669"/>
    <property type="project" value="UniProtKB-ARBA"/>
</dbReference>
<sequence length="1068" mass="122284">MLQVNKAIFASLRKLSLSVANCGGHGLVVHRDSKENNPETPFKFTQENLKKIESLLANFPEGHKQAALLPVLDLAQRQNRWLPISAMHEVARILEIPRMRVYEVATFYTMYNREPVGKYFIQLCGTTPCMLRGAETIMEAICKKLEIKPGGTTKDGLFTVKEVECLGACVNAPMVQINDDYYEDLTVDDINEIIDDLKNGKRPLPGPKSGRLAAEPIKSKTSLTEPPKGPEADFGNGLLSSEVGHRRRSTSVSDDYSVQKTNDDATECKFVAVQQKYYIDNFIGAFIYCADHHRDPEIVRGYWARTAAITSLVSQFIKISGPSAQIISLGAGFDTLYWRLKESGHIFNKFVEFDFSSVTSKKIRLIQRSKNVNLSGYFSNPAVESQHSDLHCGDYHLIGADLRQIREFEQKLTTAELDNSQPTLIIAECLFVYMDLEHSYNLIKELTKYFETLALINYEQVNMNDNFSKVMLDNLNNRGIHLPGLAVCESLSTQKQRFSSVGFSTVKGWTINEIYTNFLPEQECPLQRLQVMLVNMMLSSAMILMSTRIRWLFSLGARKTANGLKNLWIVMATFILLVAMKLVPWKWLDARVITQSRSRLMDILTIRGGVGQAAIRIALEYGCEVYTTVSNKDKRESLQQRFPQLKDHHFANSRTTDFEQHIRRQTFGRGHRKNVSFRKCFLLVSEVLCLAKLVVDAHVQYRLNNVDAYQLSDGLQYIFAHVGQLTGMYRYKYKLMRQVRMCKDLKHLIYYRFNTGPVGKGPGCGFWAPGWRVWLFFLRGITPLLERWLGNLLSRQFEGRHSKGVAKTVTKQRVESHFDLELRAAVMHDILDMMPEGIKQNKARVILQHLSEAWRCWKANIPWKVPGLPTPVENMILRYVKAKADWWTNSAHYNRERVRRGATVDKTVCKKNLGRLTRLYLKSEQERQHNYLKDGPYVSAEEAVAIYTTTVHWLESPRVILQHLSEAWRCWKANIPWKVPGLPTPVENMILRYVKAKADWWTNSAHDNHERVRRGATVDKTVCKKNLGRLTRLYLKQEYGSSLILHKIVFILGNLGAVVSQIIDLAVP</sequence>
<dbReference type="GO" id="GO:0051537">
    <property type="term" value="F:2 iron, 2 sulfur cluster binding"/>
    <property type="evidence" value="ECO:0007669"/>
    <property type="project" value="UniProtKB-KW"/>
</dbReference>
<dbReference type="GO" id="GO:0097157">
    <property type="term" value="F:pre-mRNA intronic binding"/>
    <property type="evidence" value="ECO:0007669"/>
    <property type="project" value="TreeGrafter"/>
</dbReference>
<feature type="region of interest" description="Disordered" evidence="17">
    <location>
        <begin position="198"/>
        <end position="239"/>
    </location>
</feature>
<dbReference type="InterPro" id="IPR012592">
    <property type="entry name" value="PROCN"/>
</dbReference>
<evidence type="ECO:0000256" key="13">
    <source>
        <dbReference type="ARBA" id="ARBA00023014"/>
    </source>
</evidence>
<comment type="function">
    <text evidence="2">Methylates the carboxyl group of the C-terminal leucine residue of protein phosphatase 2A catalytic subunits to form alpha-leucine ester residues.</text>
</comment>
<dbReference type="GO" id="GO:0030620">
    <property type="term" value="F:U2 snRNA binding"/>
    <property type="evidence" value="ECO:0007669"/>
    <property type="project" value="TreeGrafter"/>
</dbReference>
<dbReference type="SUPFAM" id="SSF51735">
    <property type="entry name" value="NAD(P)-binding Rossmann-fold domains"/>
    <property type="match status" value="1"/>
</dbReference>
<keyword evidence="14" id="KW-0520">NAD</keyword>
<dbReference type="GO" id="GO:0005743">
    <property type="term" value="C:mitochondrial inner membrane"/>
    <property type="evidence" value="ECO:0007669"/>
    <property type="project" value="UniProtKB-ARBA"/>
</dbReference>
<evidence type="ECO:0000256" key="6">
    <source>
        <dbReference type="ARBA" id="ARBA00022603"/>
    </source>
</evidence>
<evidence type="ECO:0000256" key="2">
    <source>
        <dbReference type="ARBA" id="ARBA00003455"/>
    </source>
</evidence>
<dbReference type="NCBIfam" id="NF005725">
    <property type="entry name" value="PRK07539.1-5"/>
    <property type="match status" value="1"/>
</dbReference>
<keyword evidence="8" id="KW-0949">S-adenosyl-L-methionine</keyword>
<dbReference type="Proteomes" id="UP000887563">
    <property type="component" value="Unplaced"/>
</dbReference>
<dbReference type="FunFam" id="3.40.30.10:FF:000022">
    <property type="entry name" value="NADH dehydrogenase flavoprotein 2, mitochondrial"/>
    <property type="match status" value="1"/>
</dbReference>
<evidence type="ECO:0000256" key="16">
    <source>
        <dbReference type="ARBA" id="ARBA00034078"/>
    </source>
</evidence>
<proteinExistence type="inferred from homology"/>
<organism evidence="20 21">
    <name type="scientific">Meloidogyne incognita</name>
    <name type="common">Southern root-knot nematode worm</name>
    <name type="synonym">Oxyuris incognita</name>
    <dbReference type="NCBI Taxonomy" id="6306"/>
    <lineage>
        <taxon>Eukaryota</taxon>
        <taxon>Metazoa</taxon>
        <taxon>Ecdysozoa</taxon>
        <taxon>Nematoda</taxon>
        <taxon>Chromadorea</taxon>
        <taxon>Rhabditida</taxon>
        <taxon>Tylenchina</taxon>
        <taxon>Tylenchomorpha</taxon>
        <taxon>Tylenchoidea</taxon>
        <taxon>Meloidogynidae</taxon>
        <taxon>Meloidogyninae</taxon>
        <taxon>Meloidogyne</taxon>
        <taxon>Meloidogyne incognita group</taxon>
    </lineage>
</organism>
<dbReference type="GO" id="GO:0008137">
    <property type="term" value="F:NADH dehydrogenase (ubiquinone) activity"/>
    <property type="evidence" value="ECO:0007669"/>
    <property type="project" value="UniProtKB-ARBA"/>
</dbReference>
<evidence type="ECO:0000256" key="12">
    <source>
        <dbReference type="ARBA" id="ARBA00023004"/>
    </source>
</evidence>
<dbReference type="InterPro" id="IPR007213">
    <property type="entry name" value="Ppm1/Ppm2/Tcmp"/>
</dbReference>